<organism evidence="1">
    <name type="scientific">Brugia timori</name>
    <dbReference type="NCBI Taxonomy" id="42155"/>
    <lineage>
        <taxon>Eukaryota</taxon>
        <taxon>Metazoa</taxon>
        <taxon>Ecdysozoa</taxon>
        <taxon>Nematoda</taxon>
        <taxon>Chromadorea</taxon>
        <taxon>Rhabditida</taxon>
        <taxon>Spirurina</taxon>
        <taxon>Spiruromorpha</taxon>
        <taxon>Filarioidea</taxon>
        <taxon>Onchocercidae</taxon>
        <taxon>Brugia</taxon>
    </lineage>
</organism>
<proteinExistence type="predicted"/>
<evidence type="ECO:0000313" key="1">
    <source>
        <dbReference type="WBParaSite" id="BTMF_0000380601-mRNA-1"/>
    </source>
</evidence>
<reference evidence="1" key="1">
    <citation type="submission" date="2017-02" db="UniProtKB">
        <authorList>
            <consortium name="WormBaseParasite"/>
        </authorList>
    </citation>
    <scope>IDENTIFICATION</scope>
</reference>
<accession>A0A0R3QBS8</accession>
<dbReference type="AlphaFoldDB" id="A0A0R3QBS8"/>
<name>A0A0R3QBS8_9BILA</name>
<protein>
    <submittedName>
        <fullName evidence="1">Terpene_synth_C domain-containing protein</fullName>
    </submittedName>
</protein>
<sequence length="99" mass="11737">LESYERFSFAAWVEYECMMKAASVFRDQRLYADMEDFIREHIGKYLDDSFDQFGHFTKALICLNSAEVYRKVGAVYEFSHRLSLFSLFHLSQISLIFPL</sequence>
<dbReference type="WBParaSite" id="BTMF_0000380601-mRNA-1">
    <property type="protein sequence ID" value="BTMF_0000380601-mRNA-1"/>
    <property type="gene ID" value="BTMF_0000380601"/>
</dbReference>
<dbReference type="STRING" id="42155.A0A0R3QBS8"/>